<accession>A0A2U1CR06</accession>
<reference evidence="6 7" key="1">
    <citation type="submission" date="2018-04" db="EMBL/GenBank/DDBJ databases">
        <title>Genomic Encyclopedia of Type Strains, Phase IV (KMG-IV): sequencing the most valuable type-strain genomes for metagenomic binning, comparative biology and taxonomic classification.</title>
        <authorList>
            <person name="Goeker M."/>
        </authorList>
    </citation>
    <scope>NUCLEOTIDE SEQUENCE [LARGE SCALE GENOMIC DNA]</scope>
    <source>
        <strain evidence="6 7">DSM 10065</strain>
    </source>
</reference>
<keyword evidence="4" id="KW-0460">Magnesium</keyword>
<evidence type="ECO:0000256" key="4">
    <source>
        <dbReference type="ARBA" id="ARBA00022842"/>
    </source>
</evidence>
<dbReference type="PANTHER" id="PTHR31609">
    <property type="entry name" value="YDJC DEACETYLASE FAMILY MEMBER"/>
    <property type="match status" value="1"/>
</dbReference>
<keyword evidence="7" id="KW-1185">Reference proteome</keyword>
<evidence type="ECO:0000256" key="2">
    <source>
        <dbReference type="ARBA" id="ARBA00022723"/>
    </source>
</evidence>
<evidence type="ECO:0000256" key="1">
    <source>
        <dbReference type="ARBA" id="ARBA00001946"/>
    </source>
</evidence>
<dbReference type="GO" id="GO:0046872">
    <property type="term" value="F:metal ion binding"/>
    <property type="evidence" value="ECO:0007669"/>
    <property type="project" value="UniProtKB-KW"/>
</dbReference>
<name>A0A2U1CR06_9BURK</name>
<proteinExistence type="predicted"/>
<dbReference type="InterPro" id="IPR011330">
    <property type="entry name" value="Glyco_hydro/deAcase_b/a-brl"/>
</dbReference>
<evidence type="ECO:0000313" key="6">
    <source>
        <dbReference type="EMBL" id="PVY68325.1"/>
    </source>
</evidence>
<comment type="cofactor">
    <cofactor evidence="1">
        <name>Mg(2+)</name>
        <dbReference type="ChEBI" id="CHEBI:18420"/>
    </cofactor>
</comment>
<organism evidence="6 7">
    <name type="scientific">Pusillimonas noertemannii</name>
    <dbReference type="NCBI Taxonomy" id="305977"/>
    <lineage>
        <taxon>Bacteria</taxon>
        <taxon>Pseudomonadati</taxon>
        <taxon>Pseudomonadota</taxon>
        <taxon>Betaproteobacteria</taxon>
        <taxon>Burkholderiales</taxon>
        <taxon>Alcaligenaceae</taxon>
        <taxon>Pusillimonas</taxon>
    </lineage>
</organism>
<evidence type="ECO:0000313" key="7">
    <source>
        <dbReference type="Proteomes" id="UP000246145"/>
    </source>
</evidence>
<comment type="caution">
    <text evidence="6">The sequence shown here is derived from an EMBL/GenBank/DDBJ whole genome shotgun (WGS) entry which is preliminary data.</text>
</comment>
<dbReference type="Gene3D" id="3.20.20.370">
    <property type="entry name" value="Glycoside hydrolase/deacetylase"/>
    <property type="match status" value="1"/>
</dbReference>
<dbReference type="RefSeq" id="WP_243410816.1">
    <property type="nucleotide sequence ID" value="NZ_JACCEX010000001.1"/>
</dbReference>
<dbReference type="GO" id="GO:0016787">
    <property type="term" value="F:hydrolase activity"/>
    <property type="evidence" value="ECO:0007669"/>
    <property type="project" value="UniProtKB-KW"/>
</dbReference>
<dbReference type="EMBL" id="QEKO01000001">
    <property type="protein sequence ID" value="PVY68325.1"/>
    <property type="molecule type" value="Genomic_DNA"/>
</dbReference>
<dbReference type="STRING" id="1231391.GCA_000308195_03211"/>
<keyword evidence="3 6" id="KW-0378">Hydrolase</keyword>
<gene>
    <name evidence="6" type="ORF">C7440_0720</name>
</gene>
<dbReference type="GO" id="GO:0019213">
    <property type="term" value="F:deacetylase activity"/>
    <property type="evidence" value="ECO:0007669"/>
    <property type="project" value="TreeGrafter"/>
</dbReference>
<dbReference type="Pfam" id="PF04794">
    <property type="entry name" value="YdjC"/>
    <property type="match status" value="1"/>
</dbReference>
<dbReference type="AlphaFoldDB" id="A0A2U1CR06"/>
<dbReference type="PANTHER" id="PTHR31609:SF1">
    <property type="entry name" value="CARBOHYDRATE DEACETYLASE"/>
    <property type="match status" value="1"/>
</dbReference>
<keyword evidence="2" id="KW-0479">Metal-binding</keyword>
<evidence type="ECO:0000256" key="3">
    <source>
        <dbReference type="ARBA" id="ARBA00022801"/>
    </source>
</evidence>
<dbReference type="CDD" id="cd10807">
    <property type="entry name" value="YdjC_like_3"/>
    <property type="match status" value="1"/>
</dbReference>
<dbReference type="SUPFAM" id="SSF88713">
    <property type="entry name" value="Glycoside hydrolase/deacetylase"/>
    <property type="match status" value="1"/>
</dbReference>
<protein>
    <submittedName>
        <fullName evidence="6">Putative glycoside hydrolase/deacetylase ChbG (UPF0249 family)</fullName>
    </submittedName>
</protein>
<sequence>MSIDNDIKRVVLCADDFGMSEAIDTGIIRLAEQGRLSAASCLSLGPTFARHAQALAGTGSQMGLHLNFTESLGRPGLYLPLATLIRRAYARRLDVAVLRAQIQDQLEAFETVLGRAPDFVDGHQHVHQLPQIRDVLLQALAGRYAGPARPWLRSTRAVSLGGLPTRQRAKARVIQALGAAALRRNARRLGFHLNVRFAGVYDFRGGESAYGRLLSSWLERLQDGDLLMCHPAARADAADPLGQQRLAEFNVLAGADAGRWLGQNRIQGRRVHFGQDA</sequence>
<dbReference type="Proteomes" id="UP000246145">
    <property type="component" value="Unassembled WGS sequence"/>
</dbReference>
<dbReference type="InterPro" id="IPR006879">
    <property type="entry name" value="YdjC-like"/>
</dbReference>
<evidence type="ECO:0000256" key="5">
    <source>
        <dbReference type="ARBA" id="ARBA00023277"/>
    </source>
</evidence>
<keyword evidence="5" id="KW-0119">Carbohydrate metabolism</keyword>
<dbReference type="GO" id="GO:0005975">
    <property type="term" value="P:carbohydrate metabolic process"/>
    <property type="evidence" value="ECO:0007669"/>
    <property type="project" value="InterPro"/>
</dbReference>